<dbReference type="Gene3D" id="3.30.420.10">
    <property type="entry name" value="Ribonuclease H-like superfamily/Ribonuclease H"/>
    <property type="match status" value="1"/>
</dbReference>
<proteinExistence type="predicted"/>
<name>A0A8H7V5C7_9FUNG</name>
<evidence type="ECO:0008006" key="3">
    <source>
        <dbReference type="Google" id="ProtNLM"/>
    </source>
</evidence>
<dbReference type="Proteomes" id="UP000650833">
    <property type="component" value="Unassembled WGS sequence"/>
</dbReference>
<organism evidence="1 2">
    <name type="scientific">Mucor plumbeus</name>
    <dbReference type="NCBI Taxonomy" id="97098"/>
    <lineage>
        <taxon>Eukaryota</taxon>
        <taxon>Fungi</taxon>
        <taxon>Fungi incertae sedis</taxon>
        <taxon>Mucoromycota</taxon>
        <taxon>Mucoromycotina</taxon>
        <taxon>Mucoromycetes</taxon>
        <taxon>Mucorales</taxon>
        <taxon>Mucorineae</taxon>
        <taxon>Mucoraceae</taxon>
        <taxon>Mucor</taxon>
    </lineage>
</organism>
<gene>
    <name evidence="1" type="ORF">INT46_007018</name>
</gene>
<evidence type="ECO:0000313" key="2">
    <source>
        <dbReference type="Proteomes" id="UP000650833"/>
    </source>
</evidence>
<dbReference type="GO" id="GO:0003676">
    <property type="term" value="F:nucleic acid binding"/>
    <property type="evidence" value="ECO:0007669"/>
    <property type="project" value="InterPro"/>
</dbReference>
<dbReference type="OrthoDB" id="164332at2759"/>
<sequence length="218" mass="25343">MSLSGIRKGLKKRGFNAKRKIKTNFVSKDNKEERYAWAEKYRNYILTDWRQLVISDETRDNMWGTDGNSFVWSDGDNTLLPHQMEPHVQGYGGGVMFWSCINSTGPDYGIAIIDGSIDSSVYVDVLETSLLDTLDYFDLLHIKDVRFQQDRATSHTSVITKQWFNEHGFSVDTIMNWPARISDLNPIEHVWYQLKRRPNAYPTRPTTKEELEQRIATE</sequence>
<accession>A0A8H7V5C7</accession>
<comment type="caution">
    <text evidence="1">The sequence shown here is derived from an EMBL/GenBank/DDBJ whole genome shotgun (WGS) entry which is preliminary data.</text>
</comment>
<evidence type="ECO:0000313" key="1">
    <source>
        <dbReference type="EMBL" id="KAG2203993.1"/>
    </source>
</evidence>
<keyword evidence="2" id="KW-1185">Reference proteome</keyword>
<dbReference type="InterPro" id="IPR036397">
    <property type="entry name" value="RNaseH_sf"/>
</dbReference>
<dbReference type="AlphaFoldDB" id="A0A8H7V5C7"/>
<protein>
    <recommendedName>
        <fullName evidence="3">Tc1-like transposase DDE domain-containing protein</fullName>
    </recommendedName>
</protein>
<dbReference type="EMBL" id="JAEPRC010000210">
    <property type="protein sequence ID" value="KAG2203993.1"/>
    <property type="molecule type" value="Genomic_DNA"/>
</dbReference>
<reference evidence="1" key="1">
    <citation type="submission" date="2020-12" db="EMBL/GenBank/DDBJ databases">
        <title>Metabolic potential, ecology and presence of endohyphal bacteria is reflected in genomic diversity of Mucoromycotina.</title>
        <authorList>
            <person name="Muszewska A."/>
            <person name="Okrasinska A."/>
            <person name="Steczkiewicz K."/>
            <person name="Drgas O."/>
            <person name="Orlowska M."/>
            <person name="Perlinska-Lenart U."/>
            <person name="Aleksandrzak-Piekarczyk T."/>
            <person name="Szatraj K."/>
            <person name="Zielenkiewicz U."/>
            <person name="Pilsyk S."/>
            <person name="Malc E."/>
            <person name="Mieczkowski P."/>
            <person name="Kruszewska J.S."/>
            <person name="Biernat P."/>
            <person name="Pawlowska J."/>
        </authorList>
    </citation>
    <scope>NUCLEOTIDE SEQUENCE</scope>
    <source>
        <strain evidence="1">CBS 226.32</strain>
    </source>
</reference>